<reference evidence="1" key="1">
    <citation type="submission" date="2021-01" db="EMBL/GenBank/DDBJ databases">
        <title>Adiantum capillus-veneris genome.</title>
        <authorList>
            <person name="Fang Y."/>
            <person name="Liao Q."/>
        </authorList>
    </citation>
    <scope>NUCLEOTIDE SEQUENCE</scope>
    <source>
        <strain evidence="1">H3</strain>
        <tissue evidence="1">Leaf</tissue>
    </source>
</reference>
<sequence length="212" mass="24715">MLLPVNLHNASSESYVYLNFHKPFTTEMSRPLSVRELTLRRDQQEDGKESNAMRFMSIEQRQICYRIFGIRHQSSRMRQRSCMCRRCRKRTLNVGEVVIEAKNRSGSVKVKISAKPKSIQKWQGLRLRSMPSGESSLFRDVTVSESYTMLSYYCRPSSGMRHWLIIVDLLPYTSRELQLYISLLTTAKDQVAFTSLVAADFNRYLLPHATIY</sequence>
<dbReference type="AlphaFoldDB" id="A0A9D4UIK7"/>
<name>A0A9D4UIK7_ADICA</name>
<accession>A0A9D4UIK7</accession>
<organism evidence="1 2">
    <name type="scientific">Adiantum capillus-veneris</name>
    <name type="common">Maidenhair fern</name>
    <dbReference type="NCBI Taxonomy" id="13818"/>
    <lineage>
        <taxon>Eukaryota</taxon>
        <taxon>Viridiplantae</taxon>
        <taxon>Streptophyta</taxon>
        <taxon>Embryophyta</taxon>
        <taxon>Tracheophyta</taxon>
        <taxon>Polypodiopsida</taxon>
        <taxon>Polypodiidae</taxon>
        <taxon>Polypodiales</taxon>
        <taxon>Pteridineae</taxon>
        <taxon>Pteridaceae</taxon>
        <taxon>Vittarioideae</taxon>
        <taxon>Adiantum</taxon>
    </lineage>
</organism>
<dbReference type="Proteomes" id="UP000886520">
    <property type="component" value="Chromosome 16"/>
</dbReference>
<gene>
    <name evidence="1" type="ORF">GOP47_0016916</name>
</gene>
<keyword evidence="2" id="KW-1185">Reference proteome</keyword>
<proteinExistence type="predicted"/>
<protein>
    <submittedName>
        <fullName evidence="1">Uncharacterized protein</fullName>
    </submittedName>
</protein>
<evidence type="ECO:0000313" key="1">
    <source>
        <dbReference type="EMBL" id="KAI5068571.1"/>
    </source>
</evidence>
<dbReference type="EMBL" id="JABFUD020000016">
    <property type="protein sequence ID" value="KAI5068571.1"/>
    <property type="molecule type" value="Genomic_DNA"/>
</dbReference>
<evidence type="ECO:0000313" key="2">
    <source>
        <dbReference type="Proteomes" id="UP000886520"/>
    </source>
</evidence>
<comment type="caution">
    <text evidence="1">The sequence shown here is derived from an EMBL/GenBank/DDBJ whole genome shotgun (WGS) entry which is preliminary data.</text>
</comment>